<feature type="transmembrane region" description="Helical" evidence="12">
    <location>
        <begin position="12"/>
        <end position="34"/>
    </location>
</feature>
<evidence type="ECO:0000256" key="2">
    <source>
        <dbReference type="ARBA" id="ARBA00022475"/>
    </source>
</evidence>
<dbReference type="OrthoDB" id="9812372at2"/>
<dbReference type="PROSITE" id="PS50198">
    <property type="entry name" value="PPIC_PPIASE_2"/>
    <property type="match status" value="1"/>
</dbReference>
<evidence type="ECO:0000313" key="15">
    <source>
        <dbReference type="Proteomes" id="UP000054736"/>
    </source>
</evidence>
<comment type="similarity">
    <text evidence="8">Belongs to the PpiD chaperone family.</text>
</comment>
<dbReference type="Gene3D" id="1.10.4030.10">
    <property type="entry name" value="Porin chaperone SurA, peptide-binding domain"/>
    <property type="match status" value="1"/>
</dbReference>
<feature type="domain" description="PpiC" evidence="13">
    <location>
        <begin position="261"/>
        <end position="363"/>
    </location>
</feature>
<keyword evidence="2" id="KW-1003">Cell membrane</keyword>
<evidence type="ECO:0000256" key="1">
    <source>
        <dbReference type="ARBA" id="ARBA00004382"/>
    </source>
</evidence>
<dbReference type="Pfam" id="PF00639">
    <property type="entry name" value="Rotamase"/>
    <property type="match status" value="1"/>
</dbReference>
<accession>A0A0W0SRJ0</accession>
<evidence type="ECO:0000256" key="5">
    <source>
        <dbReference type="ARBA" id="ARBA00022989"/>
    </source>
</evidence>
<protein>
    <recommendedName>
        <fullName evidence="9">Periplasmic chaperone PpiD</fullName>
    </recommendedName>
    <alternativeName>
        <fullName evidence="10">Periplasmic folding chaperone</fullName>
    </alternativeName>
</protein>
<dbReference type="AlphaFoldDB" id="A0A0W0SRJ0"/>
<keyword evidence="4 12" id="KW-0812">Transmembrane</keyword>
<evidence type="ECO:0000256" key="3">
    <source>
        <dbReference type="ARBA" id="ARBA00022519"/>
    </source>
</evidence>
<keyword evidence="7" id="KW-0143">Chaperone</keyword>
<evidence type="ECO:0000313" key="14">
    <source>
        <dbReference type="EMBL" id="KTC86022.1"/>
    </source>
</evidence>
<evidence type="ECO:0000256" key="7">
    <source>
        <dbReference type="ARBA" id="ARBA00023186"/>
    </source>
</evidence>
<name>A0A0W0SRJ0_9GAMM</name>
<dbReference type="PANTHER" id="PTHR47529">
    <property type="entry name" value="PEPTIDYL-PROLYL CIS-TRANS ISOMERASE D"/>
    <property type="match status" value="1"/>
</dbReference>
<keyword evidence="6 12" id="KW-0472">Membrane</keyword>
<proteinExistence type="inferred from homology"/>
<keyword evidence="3" id="KW-0997">Cell inner membrane</keyword>
<dbReference type="InterPro" id="IPR046357">
    <property type="entry name" value="PPIase_dom_sf"/>
</dbReference>
<evidence type="ECO:0000256" key="6">
    <source>
        <dbReference type="ARBA" id="ARBA00023136"/>
    </source>
</evidence>
<evidence type="ECO:0000256" key="12">
    <source>
        <dbReference type="SAM" id="Phobius"/>
    </source>
</evidence>
<dbReference type="STRING" id="1212489.Ldro_2347"/>
<dbReference type="PANTHER" id="PTHR47529:SF1">
    <property type="entry name" value="PERIPLASMIC CHAPERONE PPID"/>
    <property type="match status" value="1"/>
</dbReference>
<evidence type="ECO:0000256" key="8">
    <source>
        <dbReference type="ARBA" id="ARBA00038408"/>
    </source>
</evidence>
<dbReference type="GO" id="GO:0005886">
    <property type="term" value="C:plasma membrane"/>
    <property type="evidence" value="ECO:0007669"/>
    <property type="project" value="UniProtKB-SubCell"/>
</dbReference>
<evidence type="ECO:0000256" key="10">
    <source>
        <dbReference type="ARBA" id="ARBA00042775"/>
    </source>
</evidence>
<dbReference type="SUPFAM" id="SSF54534">
    <property type="entry name" value="FKBP-like"/>
    <property type="match status" value="1"/>
</dbReference>
<keyword evidence="15" id="KW-1185">Reference proteome</keyword>
<dbReference type="InterPro" id="IPR027304">
    <property type="entry name" value="Trigger_fact/SurA_dom_sf"/>
</dbReference>
<gene>
    <name evidence="14" type="primary">surA</name>
    <name evidence="14" type="ORF">Ldro_2347</name>
</gene>
<keyword evidence="5 12" id="KW-1133">Transmembrane helix</keyword>
<dbReference type="Pfam" id="PF13624">
    <property type="entry name" value="SurA_N_3"/>
    <property type="match status" value="1"/>
</dbReference>
<keyword evidence="11" id="KW-0697">Rotamase</keyword>
<dbReference type="PATRIC" id="fig|1212489.4.peg.2477"/>
<reference evidence="14 15" key="1">
    <citation type="submission" date="2015-11" db="EMBL/GenBank/DDBJ databases">
        <title>Genomic analysis of 38 Legionella species identifies large and diverse effector repertoires.</title>
        <authorList>
            <person name="Burstein D."/>
            <person name="Amaro F."/>
            <person name="Zusman T."/>
            <person name="Lifshitz Z."/>
            <person name="Cohen O."/>
            <person name="Gilbert J.A."/>
            <person name="Pupko T."/>
            <person name="Shuman H.A."/>
            <person name="Segal G."/>
        </authorList>
    </citation>
    <scope>NUCLEOTIDE SEQUENCE [LARGE SCALE GENOMIC DNA]</scope>
    <source>
        <strain evidence="14 15">ATCC 700990</strain>
    </source>
</reference>
<dbReference type="Proteomes" id="UP000054736">
    <property type="component" value="Unassembled WGS sequence"/>
</dbReference>
<dbReference type="RefSeq" id="WP_058496772.1">
    <property type="nucleotide sequence ID" value="NZ_CAAAIU010000001.1"/>
</dbReference>
<evidence type="ECO:0000256" key="11">
    <source>
        <dbReference type="PROSITE-ProRule" id="PRU00278"/>
    </source>
</evidence>
<sequence>MLQKLNERIQGVIAWVVIILIAVTFTLFGVDYFMQSHQTSDIEVDVNGHPISKQAFENNYRRARQQRDPSQFTAATEATLKKQVLTDMITNEVSVQAARKAGFEVSRDQANAAILNIPQFQQDGHFSQERYQQALTNAMFTHESFQNEVKQGMLLNQQRFAFIGSSFVLPAEIKRFVKLYMQTRDYDYLEIPTSLFTQNSQVSDGVINDYYQHHQKEFLTPEKVSIDFVLLSTQEMKNKVQVSLEDLKRYYDENQSSFQTPAQWQVAHILFAVPEDASEEVQNQVKQKAEETYQALQNNPAKFADFVKASSDDKLSIANGGLLPWLVAGQSGFDKTLANLTQPGQITPPVKSPHGYELFKLIAYKPATVKPLEEVQANIKEQLVSDLTQAQYARALEQLGDLSYQSPDSLNPVADALKLPVEHTEAFSRQGGSTDLTKNKQIINAAFSHDVLGLGNNSDPIQLDNDSVLVLRVNQHLPAAEKPLAEVKDFIAKKLALIDAEKQAKQLGTELLSNKENGNLREKLIKDKQLQWHEIEKATRDTDKADVAINDLAFSLPRTNSYNGRGLTNGNYVIVRLKKINDGQLKLLDKEQQGSIAQQIEANYGVMDYDLYINHLVAASKIQNP</sequence>
<dbReference type="GO" id="GO:0003755">
    <property type="term" value="F:peptidyl-prolyl cis-trans isomerase activity"/>
    <property type="evidence" value="ECO:0007669"/>
    <property type="project" value="UniProtKB-KW"/>
</dbReference>
<dbReference type="SUPFAM" id="SSF109998">
    <property type="entry name" value="Triger factor/SurA peptide-binding domain-like"/>
    <property type="match status" value="1"/>
</dbReference>
<comment type="subcellular location">
    <subcellularLocation>
        <location evidence="1">Cell inner membrane</location>
        <topology evidence="1">Single-pass type II membrane protein</topology>
        <orientation evidence="1">Periplasmic side</orientation>
    </subcellularLocation>
</comment>
<keyword evidence="11 14" id="KW-0413">Isomerase</keyword>
<evidence type="ECO:0000256" key="9">
    <source>
        <dbReference type="ARBA" id="ARBA00040743"/>
    </source>
</evidence>
<evidence type="ECO:0000256" key="4">
    <source>
        <dbReference type="ARBA" id="ARBA00022692"/>
    </source>
</evidence>
<comment type="caution">
    <text evidence="14">The sequence shown here is derived from an EMBL/GenBank/DDBJ whole genome shotgun (WGS) entry which is preliminary data.</text>
</comment>
<evidence type="ECO:0000259" key="13">
    <source>
        <dbReference type="PROSITE" id="PS50198"/>
    </source>
</evidence>
<organism evidence="14 15">
    <name type="scientific">Legionella drozanskii LLAP-1</name>
    <dbReference type="NCBI Taxonomy" id="1212489"/>
    <lineage>
        <taxon>Bacteria</taxon>
        <taxon>Pseudomonadati</taxon>
        <taxon>Pseudomonadota</taxon>
        <taxon>Gammaproteobacteria</taxon>
        <taxon>Legionellales</taxon>
        <taxon>Legionellaceae</taxon>
        <taxon>Legionella</taxon>
    </lineage>
</organism>
<dbReference type="Gene3D" id="3.10.50.40">
    <property type="match status" value="1"/>
</dbReference>
<dbReference type="EMBL" id="LNXY01000027">
    <property type="protein sequence ID" value="KTC86022.1"/>
    <property type="molecule type" value="Genomic_DNA"/>
</dbReference>
<dbReference type="InterPro" id="IPR000297">
    <property type="entry name" value="PPIase_PpiC"/>
</dbReference>
<dbReference type="InterPro" id="IPR052029">
    <property type="entry name" value="PpiD_chaperone"/>
</dbReference>